<comment type="caution">
    <text evidence="1">The sequence shown here is derived from an EMBL/GenBank/DDBJ whole genome shotgun (WGS) entry which is preliminary data.</text>
</comment>
<dbReference type="Gene3D" id="2.30.110.10">
    <property type="entry name" value="Electron Transport, Fmn-binding Protein, Chain A"/>
    <property type="match status" value="1"/>
</dbReference>
<dbReference type="PANTHER" id="PTHR42815:SF2">
    <property type="entry name" value="FAD-BINDING, PUTATIVE (AFU_ORTHOLOGUE AFUA_6G07600)-RELATED"/>
    <property type="match status" value="1"/>
</dbReference>
<accession>A0AAD7X665</accession>
<proteinExistence type="predicted"/>
<reference evidence="1" key="1">
    <citation type="submission" date="2022-11" db="EMBL/GenBank/DDBJ databases">
        <title>Genome Sequence of Cubamyces cubensis.</title>
        <authorList>
            <person name="Buettner E."/>
        </authorList>
    </citation>
    <scope>NUCLEOTIDE SEQUENCE</scope>
    <source>
        <strain evidence="1">MPL-01</strain>
    </source>
</reference>
<dbReference type="PANTHER" id="PTHR42815">
    <property type="entry name" value="FAD-BINDING, PUTATIVE (AFU_ORTHOLOGUE AFUA_6G07600)-RELATED"/>
    <property type="match status" value="1"/>
</dbReference>
<gene>
    <name evidence="1" type="ORF">ONZ51_g13201</name>
</gene>
<protein>
    <submittedName>
        <fullName evidence="1">Uncharacterized protein</fullName>
    </submittedName>
</protein>
<evidence type="ECO:0000313" key="1">
    <source>
        <dbReference type="EMBL" id="KAJ8454143.1"/>
    </source>
</evidence>
<dbReference type="InterPro" id="IPR012349">
    <property type="entry name" value="Split_barrel_FMN-bd"/>
</dbReference>
<evidence type="ECO:0000313" key="2">
    <source>
        <dbReference type="Proteomes" id="UP001215151"/>
    </source>
</evidence>
<keyword evidence="2" id="KW-1185">Reference proteome</keyword>
<dbReference type="Proteomes" id="UP001215151">
    <property type="component" value="Unassembled WGS sequence"/>
</dbReference>
<organism evidence="1 2">
    <name type="scientific">Trametes cubensis</name>
    <dbReference type="NCBI Taxonomy" id="1111947"/>
    <lineage>
        <taxon>Eukaryota</taxon>
        <taxon>Fungi</taxon>
        <taxon>Dikarya</taxon>
        <taxon>Basidiomycota</taxon>
        <taxon>Agaricomycotina</taxon>
        <taxon>Agaricomycetes</taxon>
        <taxon>Polyporales</taxon>
        <taxon>Polyporaceae</taxon>
        <taxon>Trametes</taxon>
    </lineage>
</organism>
<name>A0AAD7X665_9APHY</name>
<dbReference type="EMBL" id="JAPEVG010001042">
    <property type="protein sequence ID" value="KAJ8454143.1"/>
    <property type="molecule type" value="Genomic_DNA"/>
</dbReference>
<dbReference type="AlphaFoldDB" id="A0AAD7X665"/>
<sequence length="283" mass="31864">MSLLQGWHRGERAIQEKLGFSGIMATAYTWIEGEMPEQHRKFHTTRLPFIPVVTLDDQHRPWTSIFAGSTGEPGFVSSPSYNRLNMKIKTWEGDPFVENSQLFDGKKMLIAGIGIEFSTRRRNKFAGHIFELHQNGDIFHLKLLVNQAIGNCPKYINVRELDPHPTAPVIAYKRPYLEADERLPDEIVEFVRGSDTIFIGSSYEARPEEEKRFPSHVGQNQRGGRKGMVRVRSDGRTLVIPDYSGNRLLTSLGNIEATPVASVTIVDFETGDILYLTGGAHPA</sequence>